<proteinExistence type="predicted"/>
<evidence type="ECO:0000313" key="4">
    <source>
        <dbReference type="Proteomes" id="UP000009309"/>
    </source>
</evidence>
<dbReference type="SUPFAM" id="SSF52172">
    <property type="entry name" value="CheY-like"/>
    <property type="match status" value="1"/>
</dbReference>
<dbReference type="Proteomes" id="UP000009309">
    <property type="component" value="Unassembled WGS sequence"/>
</dbReference>
<evidence type="ECO:0000313" key="3">
    <source>
        <dbReference type="EMBL" id="CCH56560.1"/>
    </source>
</evidence>
<dbReference type="InterPro" id="IPR011006">
    <property type="entry name" value="CheY-like_superfamily"/>
</dbReference>
<sequence length="180" mass="20535">MRQDTAVDLHSACLFTGSRFAIEPVIFVCYRPCITRMLLARCNHSLHYMQSSTLIWIVDDDMDDQYLLTIALEQVLSPLRIESLADGDEVLPRLRQASTLPDLILLDLNMTRQDGFQTLAELRSTPAYRHLPVIILTTSSAPTDREKSLSLGANGYLIKPARQDEMMRMARQLVIDWQLQ</sequence>
<dbReference type="InterPro" id="IPR001789">
    <property type="entry name" value="Sig_transdc_resp-reg_receiver"/>
</dbReference>
<gene>
    <name evidence="3" type="ORF">BN8_05916</name>
</gene>
<evidence type="ECO:0000259" key="2">
    <source>
        <dbReference type="PROSITE" id="PS50110"/>
    </source>
</evidence>
<dbReference type="PANTHER" id="PTHR44520">
    <property type="entry name" value="RESPONSE REGULATOR RCP1-RELATED"/>
    <property type="match status" value="1"/>
</dbReference>
<evidence type="ECO:0000256" key="1">
    <source>
        <dbReference type="PROSITE-ProRule" id="PRU00169"/>
    </source>
</evidence>
<dbReference type="AlphaFoldDB" id="I2GRN2"/>
<dbReference type="GO" id="GO:0000160">
    <property type="term" value="P:phosphorelay signal transduction system"/>
    <property type="evidence" value="ECO:0007669"/>
    <property type="project" value="InterPro"/>
</dbReference>
<dbReference type="CDD" id="cd17557">
    <property type="entry name" value="REC_Rcp-like"/>
    <property type="match status" value="1"/>
</dbReference>
<keyword evidence="4" id="KW-1185">Reference proteome</keyword>
<dbReference type="SMART" id="SM00448">
    <property type="entry name" value="REC"/>
    <property type="match status" value="1"/>
</dbReference>
<feature type="domain" description="Response regulatory" evidence="2">
    <location>
        <begin position="54"/>
        <end position="174"/>
    </location>
</feature>
<accession>I2GRN2</accession>
<keyword evidence="1" id="KW-0597">Phosphoprotein</keyword>
<feature type="modified residue" description="4-aspartylphosphate" evidence="1">
    <location>
        <position position="107"/>
    </location>
</feature>
<organism evidence="3 4">
    <name type="scientific">Fibrisoma limi BUZ 3</name>
    <dbReference type="NCBI Taxonomy" id="1185876"/>
    <lineage>
        <taxon>Bacteria</taxon>
        <taxon>Pseudomonadati</taxon>
        <taxon>Bacteroidota</taxon>
        <taxon>Cytophagia</taxon>
        <taxon>Cytophagales</taxon>
        <taxon>Spirosomataceae</taxon>
        <taxon>Fibrisoma</taxon>
    </lineage>
</organism>
<dbReference type="PANTHER" id="PTHR44520:SF2">
    <property type="entry name" value="RESPONSE REGULATOR RCP1"/>
    <property type="match status" value="1"/>
</dbReference>
<dbReference type="Gene3D" id="3.40.50.2300">
    <property type="match status" value="1"/>
</dbReference>
<dbReference type="PROSITE" id="PS50110">
    <property type="entry name" value="RESPONSE_REGULATORY"/>
    <property type="match status" value="1"/>
</dbReference>
<dbReference type="STRING" id="1185876.BN8_05916"/>
<reference evidence="3 4" key="1">
    <citation type="journal article" date="2012" name="J. Bacteriol.">
        <title>Genome Sequence of the Filamentous Bacterium Fibrisoma limi BUZ 3T.</title>
        <authorList>
            <person name="Filippini M."/>
            <person name="Qi W."/>
            <person name="Jaenicke S."/>
            <person name="Goesmann A."/>
            <person name="Smits T.H."/>
            <person name="Bagheri H.C."/>
        </authorList>
    </citation>
    <scope>NUCLEOTIDE SEQUENCE [LARGE SCALE GENOMIC DNA]</scope>
    <source>
        <strain evidence="4">BUZ 3T</strain>
    </source>
</reference>
<dbReference type="EMBL" id="CAIT01000009">
    <property type="protein sequence ID" value="CCH56560.1"/>
    <property type="molecule type" value="Genomic_DNA"/>
</dbReference>
<name>I2GRN2_9BACT</name>
<comment type="caution">
    <text evidence="3">The sequence shown here is derived from an EMBL/GenBank/DDBJ whole genome shotgun (WGS) entry which is preliminary data.</text>
</comment>
<protein>
    <submittedName>
        <fullName evidence="3">Response regulator receiver protein</fullName>
    </submittedName>
</protein>
<dbReference type="Pfam" id="PF00072">
    <property type="entry name" value="Response_reg"/>
    <property type="match status" value="1"/>
</dbReference>
<dbReference type="InterPro" id="IPR052893">
    <property type="entry name" value="TCS_response_regulator"/>
</dbReference>
<dbReference type="eggNOG" id="COG0745">
    <property type="taxonomic scope" value="Bacteria"/>
</dbReference>